<name>C3Y5Q8_BRAFL</name>
<gene>
    <name evidence="4" type="primary">LOC118414319</name>
    <name evidence="2" type="ORF">BRAFLDRAFT_125473</name>
</gene>
<evidence type="ECO:0000256" key="1">
    <source>
        <dbReference type="SAM" id="MobiDB-lite"/>
    </source>
</evidence>
<sequence length="411" mass="45930">MPYTKPKRSRLMTRIMYKMRTVNVRKPTLPIATMFPHHYTGKHLDLPIRRAPVKRESDEGSGCMAKGLKAEPIEFPQDLEQSFHAGQLQQHCSLAAKHCQDDDVPSQKARWGYCNKPTMTRCSSVKQCQGTTSGPWPQRLRQTPQINSSLLTSPGKGNVINSSEVADNSFNLSADNGIGPQHPGSTEVGLKKTGDKREHKQNWENKDDDTFSPQSTDITCKEGISENLLDKVVHTDMNLRDGESAVLEDTALAEIPSEEHLFRTEHDVKNNNVEEIIHSSLPWEEDNPPSPVFSSEAVLGALSIQGSIDEKHKKKKSWEANGTEVVTEYCGFKISSCGEGLVPEAVESKTETFWKEVVNDNSSDVLEPPFPLTQKYQETDDIDDCAVPDEDNLDPLIFPDSPLLYSQHSEM</sequence>
<proteinExistence type="predicted"/>
<organism>
    <name type="scientific">Branchiostoma floridae</name>
    <name type="common">Florida lancelet</name>
    <name type="synonym">Amphioxus</name>
    <dbReference type="NCBI Taxonomy" id="7739"/>
    <lineage>
        <taxon>Eukaryota</taxon>
        <taxon>Metazoa</taxon>
        <taxon>Chordata</taxon>
        <taxon>Cephalochordata</taxon>
        <taxon>Leptocardii</taxon>
        <taxon>Amphioxiformes</taxon>
        <taxon>Branchiostomatidae</taxon>
        <taxon>Branchiostoma</taxon>
    </lineage>
</organism>
<reference evidence="3" key="2">
    <citation type="journal article" date="2020" name="Nat. Ecol. Evol.">
        <title>Deeply conserved synteny resolves early events in vertebrate evolution.</title>
        <authorList>
            <person name="Simakov O."/>
            <person name="Marletaz F."/>
            <person name="Yue J.X."/>
            <person name="O'Connell B."/>
            <person name="Jenkins J."/>
            <person name="Brandt A."/>
            <person name="Calef R."/>
            <person name="Tung C.H."/>
            <person name="Huang T.K."/>
            <person name="Schmutz J."/>
            <person name="Satoh N."/>
            <person name="Yu J.K."/>
            <person name="Putnam N.H."/>
            <person name="Green R.E."/>
            <person name="Rokhsar D.S."/>
        </authorList>
    </citation>
    <scope>NUCLEOTIDE SEQUENCE [LARGE SCALE GENOMIC DNA]</scope>
    <source>
        <strain evidence="3">S238N-H82</strain>
    </source>
</reference>
<dbReference type="Proteomes" id="UP000001554">
    <property type="component" value="Chromosome 4"/>
</dbReference>
<reference evidence="2" key="1">
    <citation type="journal article" date="2008" name="Nature">
        <title>The amphioxus genome and the evolution of the chordate karyotype.</title>
        <authorList>
            <consortium name="US DOE Joint Genome Institute (JGI-PGF)"/>
            <person name="Putnam N.H."/>
            <person name="Butts T."/>
            <person name="Ferrier D.E.K."/>
            <person name="Furlong R.F."/>
            <person name="Hellsten U."/>
            <person name="Kawashima T."/>
            <person name="Robinson-Rechavi M."/>
            <person name="Shoguchi E."/>
            <person name="Terry A."/>
            <person name="Yu J.-K."/>
            <person name="Benito-Gutierrez E.L."/>
            <person name="Dubchak I."/>
            <person name="Garcia-Fernandez J."/>
            <person name="Gibson-Brown J.J."/>
            <person name="Grigoriev I.V."/>
            <person name="Horton A.C."/>
            <person name="de Jong P.J."/>
            <person name="Jurka J."/>
            <person name="Kapitonov V.V."/>
            <person name="Kohara Y."/>
            <person name="Kuroki Y."/>
            <person name="Lindquist E."/>
            <person name="Lucas S."/>
            <person name="Osoegawa K."/>
            <person name="Pennacchio L.A."/>
            <person name="Salamov A.A."/>
            <person name="Satou Y."/>
            <person name="Sauka-Spengler T."/>
            <person name="Schmutz J."/>
            <person name="Shin-I T."/>
            <person name="Toyoda A."/>
            <person name="Bronner-Fraser M."/>
            <person name="Fujiyama A."/>
            <person name="Holland L.Z."/>
            <person name="Holland P.W.H."/>
            <person name="Satoh N."/>
            <person name="Rokhsar D.S."/>
        </authorList>
    </citation>
    <scope>NUCLEOTIDE SEQUENCE [LARGE SCALE GENOMIC DNA]</scope>
    <source>
        <strain evidence="2">S238N-H82</strain>
        <tissue evidence="2">Testes</tissue>
    </source>
</reference>
<accession>C3Y5Q8</accession>
<dbReference type="AlphaFoldDB" id="C3Y5Q8"/>
<dbReference type="EMBL" id="GG666487">
    <property type="protein sequence ID" value="EEN64305.1"/>
    <property type="molecule type" value="Genomic_DNA"/>
</dbReference>
<protein>
    <submittedName>
        <fullName evidence="4">Uncharacterized protein LOC118414319 isoform X2</fullName>
    </submittedName>
</protein>
<evidence type="ECO:0000313" key="3">
    <source>
        <dbReference type="Proteomes" id="UP000001554"/>
    </source>
</evidence>
<feature type="compositionally biased region" description="Basic and acidic residues" evidence="1">
    <location>
        <begin position="189"/>
        <end position="209"/>
    </location>
</feature>
<dbReference type="RefSeq" id="XP_035674187.1">
    <property type="nucleotide sequence ID" value="XM_035818294.1"/>
</dbReference>
<feature type="region of interest" description="Disordered" evidence="1">
    <location>
        <begin position="171"/>
        <end position="214"/>
    </location>
</feature>
<evidence type="ECO:0000313" key="4">
    <source>
        <dbReference type="RefSeq" id="XP_035674187.1"/>
    </source>
</evidence>
<keyword evidence="3" id="KW-1185">Reference proteome</keyword>
<reference evidence="4" key="3">
    <citation type="submission" date="2025-04" db="UniProtKB">
        <authorList>
            <consortium name="RefSeq"/>
        </authorList>
    </citation>
    <scope>IDENTIFICATION</scope>
    <source>
        <strain evidence="4">S238N-H82</strain>
        <tissue evidence="4">Testes</tissue>
    </source>
</reference>
<evidence type="ECO:0000313" key="2">
    <source>
        <dbReference type="EMBL" id="EEN64305.1"/>
    </source>
</evidence>
<dbReference type="GeneID" id="118414319"/>
<dbReference type="InParanoid" id="C3Y5Q8"/>